<feature type="signal peptide" evidence="1">
    <location>
        <begin position="1"/>
        <end position="17"/>
    </location>
</feature>
<dbReference type="AlphaFoldDB" id="A0A239D073"/>
<dbReference type="InterPro" id="IPR017802">
    <property type="entry name" value="VWFA-rel_acidobac-type"/>
</dbReference>
<evidence type="ECO:0000313" key="4">
    <source>
        <dbReference type="Proteomes" id="UP000198356"/>
    </source>
</evidence>
<dbReference type="Pfam" id="PF13519">
    <property type="entry name" value="VWA_2"/>
    <property type="match status" value="1"/>
</dbReference>
<feature type="chain" id="PRO_5012760183" evidence="1">
    <location>
        <begin position="18"/>
        <end position="337"/>
    </location>
</feature>
<dbReference type="Proteomes" id="UP000198356">
    <property type="component" value="Unassembled WGS sequence"/>
</dbReference>
<dbReference type="OrthoDB" id="106674at2"/>
<proteinExistence type="predicted"/>
<keyword evidence="1" id="KW-0732">Signal</keyword>
<accession>A0A239D073</accession>
<keyword evidence="4" id="KW-1185">Reference proteome</keyword>
<feature type="domain" description="VWFA" evidence="2">
    <location>
        <begin position="112"/>
        <end position="184"/>
    </location>
</feature>
<dbReference type="InterPro" id="IPR036465">
    <property type="entry name" value="vWFA_dom_sf"/>
</dbReference>
<sequence length="337" mass="36339">MRLFLLALFLVPCALHAQDDATPFTLRSQTSVVLVPAQVQTKKGEVIYGLKPEQFLLTDNGVAQKIRVDEDVDAQGLSLVVVVQCSRAAIMEAQKTRGLGEMIDDLTGGAPHEVALVSYGSEPELLTNFTSRPQKLADAIGQLQPCEDDGGAAHLDAVAFANKLLERRDEQIALDPRIKRYRHAIVLIGETRDHGSKAKPADVIAALGRSNTVLDAVAFSPGKTEILNDLHYGGGSGPMGLLVMAVNALKKNVPHTLASLSGGEYTNFTTQNGFDAGLHRLSNHIHNYYLLSFQPAASNTPGMHHLELKIPDYPDAQIRSRMSYYAGDAPAPDVAGK</sequence>
<evidence type="ECO:0000256" key="1">
    <source>
        <dbReference type="SAM" id="SignalP"/>
    </source>
</evidence>
<evidence type="ECO:0000259" key="2">
    <source>
        <dbReference type="Pfam" id="PF13519"/>
    </source>
</evidence>
<dbReference type="InterPro" id="IPR002035">
    <property type="entry name" value="VWF_A"/>
</dbReference>
<dbReference type="NCBIfam" id="TIGR03436">
    <property type="entry name" value="acidobact_VWFA"/>
    <property type="match status" value="1"/>
</dbReference>
<dbReference type="SUPFAM" id="SSF53300">
    <property type="entry name" value="vWA-like"/>
    <property type="match status" value="1"/>
</dbReference>
<name>A0A239D073_9BACT</name>
<dbReference type="RefSeq" id="WP_089406528.1">
    <property type="nucleotide sequence ID" value="NZ_FZOU01000001.1"/>
</dbReference>
<dbReference type="EMBL" id="FZOU01000001">
    <property type="protein sequence ID" value="SNS25418.1"/>
    <property type="molecule type" value="Genomic_DNA"/>
</dbReference>
<organism evidence="3 4">
    <name type="scientific">Granulicella rosea</name>
    <dbReference type="NCBI Taxonomy" id="474952"/>
    <lineage>
        <taxon>Bacteria</taxon>
        <taxon>Pseudomonadati</taxon>
        <taxon>Acidobacteriota</taxon>
        <taxon>Terriglobia</taxon>
        <taxon>Terriglobales</taxon>
        <taxon>Acidobacteriaceae</taxon>
        <taxon>Granulicella</taxon>
    </lineage>
</organism>
<protein>
    <submittedName>
        <fullName evidence="3">VWFA-related domain-containing protein</fullName>
    </submittedName>
</protein>
<reference evidence="3 4" key="1">
    <citation type="submission" date="2017-06" db="EMBL/GenBank/DDBJ databases">
        <authorList>
            <person name="Kim H.J."/>
            <person name="Triplett B.A."/>
        </authorList>
    </citation>
    <scope>NUCLEOTIDE SEQUENCE [LARGE SCALE GENOMIC DNA]</scope>
    <source>
        <strain evidence="3 4">DSM 18704</strain>
    </source>
</reference>
<evidence type="ECO:0000313" key="3">
    <source>
        <dbReference type="EMBL" id="SNS25418.1"/>
    </source>
</evidence>
<gene>
    <name evidence="3" type="ORF">SAMN05421770_101203</name>
</gene>
<dbReference type="Gene3D" id="3.40.50.410">
    <property type="entry name" value="von Willebrand factor, type A domain"/>
    <property type="match status" value="1"/>
</dbReference>